<organism evidence="2 4">
    <name type="scientific">Priapulus caudatus</name>
    <name type="common">Priapulid worm</name>
    <dbReference type="NCBI Taxonomy" id="37621"/>
    <lineage>
        <taxon>Eukaryota</taxon>
        <taxon>Metazoa</taxon>
        <taxon>Ecdysozoa</taxon>
        <taxon>Scalidophora</taxon>
        <taxon>Priapulida</taxon>
        <taxon>Priapulimorpha</taxon>
        <taxon>Priapulimorphida</taxon>
        <taxon>Priapulidae</taxon>
        <taxon>Priapulus</taxon>
    </lineage>
</organism>
<evidence type="ECO:0000313" key="3">
    <source>
        <dbReference type="RefSeq" id="XP_014664262.1"/>
    </source>
</evidence>
<dbReference type="InterPro" id="IPR048365">
    <property type="entry name" value="TNP-like_RNaseH_N"/>
</dbReference>
<accession>A0ABM1DWE2</accession>
<dbReference type="RefSeq" id="XP_014664262.1">
    <property type="nucleotide sequence ID" value="XM_014808776.1"/>
</dbReference>
<evidence type="ECO:0000259" key="1">
    <source>
        <dbReference type="Pfam" id="PF21787"/>
    </source>
</evidence>
<dbReference type="Proteomes" id="UP000695022">
    <property type="component" value="Unplaced"/>
</dbReference>
<name>A0ABM1DWE2_PRICU</name>
<gene>
    <name evidence="3 4" type="primary">LOC106806734</name>
</gene>
<feature type="domain" description="Transposable element P transposase-like RNase H" evidence="1">
    <location>
        <begin position="360"/>
        <end position="502"/>
    </location>
</feature>
<keyword evidence="2" id="KW-1185">Reference proteome</keyword>
<evidence type="ECO:0000313" key="4">
    <source>
        <dbReference type="RefSeq" id="XP_014664263.1"/>
    </source>
</evidence>
<protein>
    <submittedName>
        <fullName evidence="3 4">Uncharacterized protein LOC106806734 isoform X1</fullName>
    </submittedName>
</protein>
<evidence type="ECO:0000313" key="2">
    <source>
        <dbReference type="Proteomes" id="UP000695022"/>
    </source>
</evidence>
<reference evidence="3 4" key="1">
    <citation type="submission" date="2025-05" db="UniProtKB">
        <authorList>
            <consortium name="RefSeq"/>
        </authorList>
    </citation>
    <scope>IDENTIFICATION</scope>
</reference>
<sequence length="805" mass="90598">MATLEMRSDICTWLERELVVDEQGFLIAQDVFTSFMKSCSNATVSKDLFGKHLKLIFPGISFSTKRKDKSHVRIYRGISYRHQQPEDTISLHDIALRIKPWWHVVANNDSSIKIMSFVGIINQQRVVKELEVYGNGHWNLSFGVVRVLTSDSSEQSSLLSPGDGMFRVRDVDNLLRMVDNAEMCKGLPLGESTSGRQPVERFQTAKGEPEEIRQRARTCSWLKPALAHGTSCRACNRHLRYVRKAASLKALHTSHDASTAHTDAEWSLTDENDADVAAIVAKYLPQINSDSLLRDQLLNQEQIRGRAPRGRRWNPEVVKACLTLWASNPRTYKKLSSLGILVTLPSGRLLRYYKNSVHQKPGLNNDMLHWMYEEAKSKQVPPHGMTGGIVFDEMSIQSDLQIIYSEGKVKIVGLVDMGAECSAMRVLKEGKASAQLATHVLLFMFQGDSGFRFPFMHVPTAEATAPDIYVLFWKAVCGLIDWGFSVNYACFNGAVHNRSFLKIHFNGSDSAAVSASFATHNACSPDLPLVMMMDPKHLFKKIRNNIIKSGFGINSTRLLSHQAGFITWEMWVKAYQWDRAANPSEVSRIHHVLSDEHIWPNNGQKMQNKLAEDVLNKEMLHLFKAYQKAEGRNGDSLNGAIQLLEATSVLIANFTDTRPITSVEDDRLHCNARALQWFTSWEDGVMSDLQDTAIVKRKKLMSQETRFDMKSAILGFGSLVRQKQKTHPGTSINAARVNSDSVENIFCQQRAISHGANDNPNYKQFMYGMNTIILTADTVNSSRCNTGVAAEPFSFRVQKPINPKK</sequence>
<dbReference type="Gene3D" id="1.10.10.10">
    <property type="entry name" value="Winged helix-like DNA-binding domain superfamily/Winged helix DNA-binding domain"/>
    <property type="match status" value="1"/>
</dbReference>
<dbReference type="Pfam" id="PF21787">
    <property type="entry name" value="TNP-like_RNaseH_N"/>
    <property type="match status" value="1"/>
</dbReference>
<dbReference type="GeneID" id="106806734"/>
<dbReference type="RefSeq" id="XP_014664263.1">
    <property type="nucleotide sequence ID" value="XM_014808777.1"/>
</dbReference>
<proteinExistence type="predicted"/>
<dbReference type="InterPro" id="IPR036388">
    <property type="entry name" value="WH-like_DNA-bd_sf"/>
</dbReference>